<name>A0ABR3UZT5_9PEZI</name>
<gene>
    <name evidence="2" type="ORF">VTK73DRAFT_6246</name>
</gene>
<feature type="compositionally biased region" description="Polar residues" evidence="1">
    <location>
        <begin position="9"/>
        <end position="19"/>
    </location>
</feature>
<evidence type="ECO:0000313" key="3">
    <source>
        <dbReference type="Proteomes" id="UP001586593"/>
    </source>
</evidence>
<sequence>MVETKGCFDSSNASSSNVEARTAKKEVAKSTATSMITLPLTVRPASVTKYCAGVMSGVKSTMRSVLGPVGSAVALLVVDDVVGVAMVTVAVPLADMVVLPLLPPPPLLWCEKRWNKPSTARAWVSTTVSNGTGHRWKWFLLLLLLLHHQASGRELGFRSPRTDADSRDSDDRADDDFGCADGDHLVSHCHARWPRVSRGRTRRRRNQVDTKQKRGAGCFGEGRRLPTYRFRGGVFYGRDGRGIGNARF</sequence>
<dbReference type="Proteomes" id="UP001586593">
    <property type="component" value="Unassembled WGS sequence"/>
</dbReference>
<feature type="region of interest" description="Disordered" evidence="1">
    <location>
        <begin position="197"/>
        <end position="216"/>
    </location>
</feature>
<accession>A0ABR3UZT5</accession>
<protein>
    <submittedName>
        <fullName evidence="2">Uncharacterized protein</fullName>
    </submittedName>
</protein>
<dbReference type="EMBL" id="JAZHXJ010003505">
    <property type="protein sequence ID" value="KAL1835114.1"/>
    <property type="molecule type" value="Genomic_DNA"/>
</dbReference>
<proteinExistence type="predicted"/>
<evidence type="ECO:0000313" key="2">
    <source>
        <dbReference type="EMBL" id="KAL1835114.1"/>
    </source>
</evidence>
<evidence type="ECO:0000256" key="1">
    <source>
        <dbReference type="SAM" id="MobiDB-lite"/>
    </source>
</evidence>
<keyword evidence="3" id="KW-1185">Reference proteome</keyword>
<organism evidence="2 3">
    <name type="scientific">Phialemonium thermophilum</name>
    <dbReference type="NCBI Taxonomy" id="223376"/>
    <lineage>
        <taxon>Eukaryota</taxon>
        <taxon>Fungi</taxon>
        <taxon>Dikarya</taxon>
        <taxon>Ascomycota</taxon>
        <taxon>Pezizomycotina</taxon>
        <taxon>Sordariomycetes</taxon>
        <taxon>Sordariomycetidae</taxon>
        <taxon>Cephalothecales</taxon>
        <taxon>Cephalothecaceae</taxon>
        <taxon>Phialemonium</taxon>
    </lineage>
</organism>
<comment type="caution">
    <text evidence="2">The sequence shown here is derived from an EMBL/GenBank/DDBJ whole genome shotgun (WGS) entry which is preliminary data.</text>
</comment>
<feature type="region of interest" description="Disordered" evidence="1">
    <location>
        <begin position="1"/>
        <end position="23"/>
    </location>
</feature>
<reference evidence="2 3" key="1">
    <citation type="journal article" date="2024" name="Commun. Biol.">
        <title>Comparative genomic analysis of thermophilic fungi reveals convergent evolutionary adaptations and gene losses.</title>
        <authorList>
            <person name="Steindorff A.S."/>
            <person name="Aguilar-Pontes M.V."/>
            <person name="Robinson A.J."/>
            <person name="Andreopoulos B."/>
            <person name="LaButti K."/>
            <person name="Kuo A."/>
            <person name="Mondo S."/>
            <person name="Riley R."/>
            <person name="Otillar R."/>
            <person name="Haridas S."/>
            <person name="Lipzen A."/>
            <person name="Grimwood J."/>
            <person name="Schmutz J."/>
            <person name="Clum A."/>
            <person name="Reid I.D."/>
            <person name="Moisan M.C."/>
            <person name="Butler G."/>
            <person name="Nguyen T.T.M."/>
            <person name="Dewar K."/>
            <person name="Conant G."/>
            <person name="Drula E."/>
            <person name="Henrissat B."/>
            <person name="Hansel C."/>
            <person name="Singer S."/>
            <person name="Hutchinson M.I."/>
            <person name="de Vries R.P."/>
            <person name="Natvig D.O."/>
            <person name="Powell A.J."/>
            <person name="Tsang A."/>
            <person name="Grigoriev I.V."/>
        </authorList>
    </citation>
    <scope>NUCLEOTIDE SEQUENCE [LARGE SCALE GENOMIC DNA]</scope>
    <source>
        <strain evidence="2 3">ATCC 24622</strain>
    </source>
</reference>